<feature type="compositionally biased region" description="Basic and acidic residues" evidence="3">
    <location>
        <begin position="92"/>
        <end position="101"/>
    </location>
</feature>
<sequence>MTKGGVTTDALSTEPLPPISPPPPPHSHIDDSNRNHNIINGQDMDHMAKVADPSQDDDAKSTSSEQDNERVREKLKKTSIANVQSDSSLAGEGEHGEKLDTLRSTSVSETDQDMSDGKEDETRRRRKRSFDETDGDGDGDGGGNKDQHSRHRAHERKRSREISEDDMARAAKALNRVKTPPTHPEEDEVMSQGEEVSSTMATPRKLERKRGRGGLDEDGGDKEVDPKKKISRKEEEWQRAIERSVPSVGRSVGVSTNWLTNGKDAVTVEAVTVKPAEGEQLPMSSGFANTSVKSPFATAGAGAKPLFGPGTSTSDLFKNSKFGSLSSPSSSSPFASASPFGTISQSSSMSPFGIGGLSGGSKTKPNFGFGTFGSGFGALSSKVDVISSAPKLSKPVGIVAKPFGAPDEDEKNSDDEDDEGSDGDTEDNKREEATTEEKKEIFTEQEVVTGEENETIIFKCPGKIFFFDKDQKQWKERGRGTLKLNRTIPFAITGPENEEDPEAERPKLKDTARLIMRTEGTYLVVLNVPIYKGMKLGGDTNGGVPTTNQLQFMTLESGKPVQMIIK</sequence>
<name>A0ABR3G5W3_9PEZI</name>
<feature type="compositionally biased region" description="Polar residues" evidence="3">
    <location>
        <begin position="79"/>
        <end position="88"/>
    </location>
</feature>
<dbReference type="SUPFAM" id="SSF50729">
    <property type="entry name" value="PH domain-like"/>
    <property type="match status" value="1"/>
</dbReference>
<evidence type="ECO:0000313" key="5">
    <source>
        <dbReference type="EMBL" id="KAL0631208.1"/>
    </source>
</evidence>
<feature type="compositionally biased region" description="Acidic residues" evidence="3">
    <location>
        <begin position="406"/>
        <end position="425"/>
    </location>
</feature>
<dbReference type="SMART" id="SM00160">
    <property type="entry name" value="RanBD"/>
    <property type="match status" value="1"/>
</dbReference>
<protein>
    <recommendedName>
        <fullName evidence="4">RanBD1 domain-containing protein</fullName>
    </recommendedName>
</protein>
<feature type="non-terminal residue" evidence="5">
    <location>
        <position position="566"/>
    </location>
</feature>
<organism evidence="5 6">
    <name type="scientific">Discina gigas</name>
    <dbReference type="NCBI Taxonomy" id="1032678"/>
    <lineage>
        <taxon>Eukaryota</taxon>
        <taxon>Fungi</taxon>
        <taxon>Dikarya</taxon>
        <taxon>Ascomycota</taxon>
        <taxon>Pezizomycotina</taxon>
        <taxon>Pezizomycetes</taxon>
        <taxon>Pezizales</taxon>
        <taxon>Discinaceae</taxon>
        <taxon>Discina</taxon>
    </lineage>
</organism>
<proteinExistence type="predicted"/>
<feature type="region of interest" description="Disordered" evidence="3">
    <location>
        <begin position="397"/>
        <end position="441"/>
    </location>
</feature>
<evidence type="ECO:0000256" key="3">
    <source>
        <dbReference type="SAM" id="MobiDB-lite"/>
    </source>
</evidence>
<evidence type="ECO:0000313" key="6">
    <source>
        <dbReference type="Proteomes" id="UP001447188"/>
    </source>
</evidence>
<feature type="region of interest" description="Disordered" evidence="3">
    <location>
        <begin position="318"/>
        <end position="357"/>
    </location>
</feature>
<dbReference type="InterPro" id="IPR045255">
    <property type="entry name" value="RanBP1-like"/>
</dbReference>
<feature type="compositionally biased region" description="Basic and acidic residues" evidence="3">
    <location>
        <begin position="426"/>
        <end position="441"/>
    </location>
</feature>
<evidence type="ECO:0000256" key="1">
    <source>
        <dbReference type="ARBA" id="ARBA00004123"/>
    </source>
</evidence>
<dbReference type="InterPro" id="IPR000156">
    <property type="entry name" value="Ran_bind_dom"/>
</dbReference>
<feature type="region of interest" description="Disordered" evidence="3">
    <location>
        <begin position="1"/>
        <end position="236"/>
    </location>
</feature>
<feature type="compositionally biased region" description="Pro residues" evidence="3">
    <location>
        <begin position="15"/>
        <end position="26"/>
    </location>
</feature>
<comment type="caution">
    <text evidence="5">The sequence shown here is derived from an EMBL/GenBank/DDBJ whole genome shotgun (WGS) entry which is preliminary data.</text>
</comment>
<feature type="compositionally biased region" description="Basic and acidic residues" evidence="3">
    <location>
        <begin position="158"/>
        <end position="169"/>
    </location>
</feature>
<dbReference type="PANTHER" id="PTHR23138:SF142">
    <property type="entry name" value="RAN-BINDING PROTEIN 3B-RELATED"/>
    <property type="match status" value="1"/>
</dbReference>
<accession>A0ABR3G5W3</accession>
<keyword evidence="2" id="KW-0539">Nucleus</keyword>
<keyword evidence="6" id="KW-1185">Reference proteome</keyword>
<evidence type="ECO:0000256" key="2">
    <source>
        <dbReference type="ARBA" id="ARBA00023242"/>
    </source>
</evidence>
<dbReference type="Proteomes" id="UP001447188">
    <property type="component" value="Unassembled WGS sequence"/>
</dbReference>
<dbReference type="PROSITE" id="PS50196">
    <property type="entry name" value="RANBD1"/>
    <property type="match status" value="1"/>
</dbReference>
<gene>
    <name evidence="5" type="ORF">Q9L58_009940</name>
</gene>
<dbReference type="EMBL" id="JBBBZM010000282">
    <property type="protein sequence ID" value="KAL0631208.1"/>
    <property type="molecule type" value="Genomic_DNA"/>
</dbReference>
<feature type="compositionally biased region" description="Polar residues" evidence="3">
    <location>
        <begin position="341"/>
        <end position="350"/>
    </location>
</feature>
<feature type="compositionally biased region" description="Basic residues" evidence="3">
    <location>
        <begin position="148"/>
        <end position="157"/>
    </location>
</feature>
<dbReference type="Gene3D" id="2.30.29.30">
    <property type="entry name" value="Pleckstrin-homology domain (PH domain)/Phosphotyrosine-binding domain (PTB)"/>
    <property type="match status" value="1"/>
</dbReference>
<dbReference type="InterPro" id="IPR011993">
    <property type="entry name" value="PH-like_dom_sf"/>
</dbReference>
<feature type="compositionally biased region" description="Basic and acidic residues" evidence="3">
    <location>
        <begin position="221"/>
        <end position="236"/>
    </location>
</feature>
<feature type="domain" description="RanBD1" evidence="4">
    <location>
        <begin position="434"/>
        <end position="566"/>
    </location>
</feature>
<dbReference type="Pfam" id="PF00638">
    <property type="entry name" value="Ran_BP1"/>
    <property type="match status" value="1"/>
</dbReference>
<dbReference type="PANTHER" id="PTHR23138">
    <property type="entry name" value="RAN BINDING PROTEIN"/>
    <property type="match status" value="1"/>
</dbReference>
<reference evidence="5 6" key="1">
    <citation type="submission" date="2024-02" db="EMBL/GenBank/DDBJ databases">
        <title>Discinaceae phylogenomics.</title>
        <authorList>
            <person name="Dirks A.C."/>
            <person name="James T.Y."/>
        </authorList>
    </citation>
    <scope>NUCLEOTIDE SEQUENCE [LARGE SCALE GENOMIC DNA]</scope>
    <source>
        <strain evidence="5 6">ACD0624</strain>
    </source>
</reference>
<evidence type="ECO:0000259" key="4">
    <source>
        <dbReference type="PROSITE" id="PS50196"/>
    </source>
</evidence>
<comment type="subcellular location">
    <subcellularLocation>
        <location evidence="1">Nucleus</location>
    </subcellularLocation>
</comment>
<feature type="compositionally biased region" description="Low complexity" evidence="3">
    <location>
        <begin position="326"/>
        <end position="340"/>
    </location>
</feature>